<dbReference type="Proteomes" id="UP001363035">
    <property type="component" value="Unassembled WGS sequence"/>
</dbReference>
<feature type="domain" description="MobA/VirD2-like nuclease" evidence="1">
    <location>
        <begin position="17"/>
        <end position="143"/>
    </location>
</feature>
<protein>
    <submittedName>
        <fullName evidence="2">Relaxase/mobilization nuclease domain-containing protein</fullName>
    </submittedName>
</protein>
<organism evidence="2 3">
    <name type="scientific">Sphingobacterium tenebrionis</name>
    <dbReference type="NCBI Taxonomy" id="3111775"/>
    <lineage>
        <taxon>Bacteria</taxon>
        <taxon>Pseudomonadati</taxon>
        <taxon>Bacteroidota</taxon>
        <taxon>Sphingobacteriia</taxon>
        <taxon>Sphingobacteriales</taxon>
        <taxon>Sphingobacteriaceae</taxon>
        <taxon>Sphingobacterium</taxon>
    </lineage>
</organism>
<evidence type="ECO:0000259" key="1">
    <source>
        <dbReference type="Pfam" id="PF03432"/>
    </source>
</evidence>
<keyword evidence="3" id="KW-1185">Reference proteome</keyword>
<accession>A0ABU8I8B0</accession>
<dbReference type="Pfam" id="PF03432">
    <property type="entry name" value="Relaxase"/>
    <property type="match status" value="1"/>
</dbReference>
<sequence length="303" mass="34901">MIAKIIEGRSFGGCVGYVLKKDSEIIHANGLRTDSAKTIVQDFNFQRMLNPRLGKAVGHIILSWNTADKNKLNNDIMISSAKRYLSKMGIRDTQRLMVRHHDRKHDHIHIIYNRVDDQGKTISNSNHRYKSFKACKELNALYGFKQSEGKRNVNRGRLKGNDRTRYQIYDTVKAGIRNSRNWPELQNYIRYRGVEMQFKYRSGTNEVQGISFSKDGQTYRGSAIDRSLSYGQIDSALNGIDNAVKQNHRMEGNFSTDRSMVTNIGETMGYLASALFSIPEIAPEQEDPVIKKRKKKENYRLKR</sequence>
<dbReference type="InterPro" id="IPR005094">
    <property type="entry name" value="Endonuclease_MobA/VirD2"/>
</dbReference>
<evidence type="ECO:0000313" key="2">
    <source>
        <dbReference type="EMBL" id="MEI5985937.1"/>
    </source>
</evidence>
<proteinExistence type="predicted"/>
<comment type="caution">
    <text evidence="2">The sequence shown here is derived from an EMBL/GenBank/DDBJ whole genome shotgun (WGS) entry which is preliminary data.</text>
</comment>
<dbReference type="EMBL" id="JAYLLN010000038">
    <property type="protein sequence ID" value="MEI5985937.1"/>
    <property type="molecule type" value="Genomic_DNA"/>
</dbReference>
<evidence type="ECO:0000313" key="3">
    <source>
        <dbReference type="Proteomes" id="UP001363035"/>
    </source>
</evidence>
<gene>
    <name evidence="2" type="ORF">VJ786_13610</name>
</gene>
<reference evidence="2 3" key="1">
    <citation type="submission" date="2024-01" db="EMBL/GenBank/DDBJ databases">
        <title>Sphingobacterium tenebrionis sp. nov., a novel endophyte isolated from tenebrio molitor intestines.</title>
        <authorList>
            <person name="Zhang C."/>
        </authorList>
    </citation>
    <scope>NUCLEOTIDE SEQUENCE [LARGE SCALE GENOMIC DNA]</scope>
    <source>
        <strain evidence="2 3">PU5-4</strain>
    </source>
</reference>
<name>A0ABU8I8B0_9SPHI</name>
<dbReference type="RefSeq" id="WP_336557891.1">
    <property type="nucleotide sequence ID" value="NZ_JAYLLN010000038.1"/>
</dbReference>